<sequence length="120" mass="13446">MHWHVICGDVSVANHVLAQLNPSPIVHSPICLVLHASPQYTCSKFSVTLYWNLESCIHHPQHSLSDHFCSIMLDDTSQPHTSTAHFGVPRLPLGVQRLTLSIPRLTWGVPRLTWGVPRLT</sequence>
<protein>
    <submittedName>
        <fullName evidence="1">Uncharacterized protein</fullName>
    </submittedName>
</protein>
<evidence type="ECO:0000313" key="1">
    <source>
        <dbReference type="EMBL" id="GFU08692.1"/>
    </source>
</evidence>
<comment type="caution">
    <text evidence="1">The sequence shown here is derived from an EMBL/GenBank/DDBJ whole genome shotgun (WGS) entry which is preliminary data.</text>
</comment>
<name>A0A8X6UA57_NEPPI</name>
<proteinExistence type="predicted"/>
<organism evidence="1 2">
    <name type="scientific">Nephila pilipes</name>
    <name type="common">Giant wood spider</name>
    <name type="synonym">Nephila maculata</name>
    <dbReference type="NCBI Taxonomy" id="299642"/>
    <lineage>
        <taxon>Eukaryota</taxon>
        <taxon>Metazoa</taxon>
        <taxon>Ecdysozoa</taxon>
        <taxon>Arthropoda</taxon>
        <taxon>Chelicerata</taxon>
        <taxon>Arachnida</taxon>
        <taxon>Araneae</taxon>
        <taxon>Araneomorphae</taxon>
        <taxon>Entelegynae</taxon>
        <taxon>Araneoidea</taxon>
        <taxon>Nephilidae</taxon>
        <taxon>Nephila</taxon>
    </lineage>
</organism>
<dbReference type="Proteomes" id="UP000887013">
    <property type="component" value="Unassembled WGS sequence"/>
</dbReference>
<evidence type="ECO:0000313" key="2">
    <source>
        <dbReference type="Proteomes" id="UP000887013"/>
    </source>
</evidence>
<gene>
    <name evidence="1" type="ORF">NPIL_193791</name>
</gene>
<reference evidence="1" key="1">
    <citation type="submission" date="2020-08" db="EMBL/GenBank/DDBJ databases">
        <title>Multicomponent nature underlies the extraordinary mechanical properties of spider dragline silk.</title>
        <authorList>
            <person name="Kono N."/>
            <person name="Nakamura H."/>
            <person name="Mori M."/>
            <person name="Yoshida Y."/>
            <person name="Ohtoshi R."/>
            <person name="Malay A.D."/>
            <person name="Moran D.A.P."/>
            <person name="Tomita M."/>
            <person name="Numata K."/>
            <person name="Arakawa K."/>
        </authorList>
    </citation>
    <scope>NUCLEOTIDE SEQUENCE</scope>
</reference>
<keyword evidence="2" id="KW-1185">Reference proteome</keyword>
<dbReference type="AlphaFoldDB" id="A0A8X6UA57"/>
<accession>A0A8X6UA57</accession>
<dbReference type="EMBL" id="BMAW01028710">
    <property type="protein sequence ID" value="GFU08692.1"/>
    <property type="molecule type" value="Genomic_DNA"/>
</dbReference>